<feature type="compositionally biased region" description="Polar residues" evidence="1">
    <location>
        <begin position="63"/>
        <end position="91"/>
    </location>
</feature>
<dbReference type="EMBL" id="MCGO01000022">
    <property type="protein sequence ID" value="ORY44476.1"/>
    <property type="molecule type" value="Genomic_DNA"/>
</dbReference>
<feature type="region of interest" description="Disordered" evidence="1">
    <location>
        <begin position="177"/>
        <end position="236"/>
    </location>
</feature>
<keyword evidence="3" id="KW-1185">Reference proteome</keyword>
<protein>
    <submittedName>
        <fullName evidence="2">Uncharacterized protein</fullName>
    </submittedName>
</protein>
<accession>A0A1Y2CC23</accession>
<evidence type="ECO:0000313" key="3">
    <source>
        <dbReference type="Proteomes" id="UP000193642"/>
    </source>
</evidence>
<evidence type="ECO:0000256" key="1">
    <source>
        <dbReference type="SAM" id="MobiDB-lite"/>
    </source>
</evidence>
<feature type="region of interest" description="Disordered" evidence="1">
    <location>
        <begin position="63"/>
        <end position="164"/>
    </location>
</feature>
<dbReference type="Proteomes" id="UP000193642">
    <property type="component" value="Unassembled WGS sequence"/>
</dbReference>
<dbReference type="AlphaFoldDB" id="A0A1Y2CC23"/>
<gene>
    <name evidence="2" type="ORF">BCR33DRAFT_766078</name>
</gene>
<feature type="compositionally biased region" description="Acidic residues" evidence="1">
    <location>
        <begin position="203"/>
        <end position="221"/>
    </location>
</feature>
<dbReference type="OrthoDB" id="10409756at2759"/>
<sequence length="384" mass="43316">MSKEQMVIKLERKVYDLGQRETRERQRADFEARQALQLARQYAECLGCKVANLYTRWQNSMLESEPPQTSSPNLNINPYTLTSSATSSIQSRGPAVAALQVDEPPRPPAPRSTTPVLPGTKPRLRRVHKETTPVQQGIVEAVPRSTTPILPRTPAPKSKQTAHPKKKIILALSSSSDLNPIRSPLLGKHEIGGLEQEQVADRDEQEDVTTEGDDDEEEDGTEDGKETKAQGDRRKSFVAERTRLQVQRKQMEVESDDGEEGWKVVLSKEEKELVRKLRGYRRYPHDTYKMLLTPSGQRVMLLRDVKVIMGIASNITLKGVLRVATDPTFRAAYEHYFGKGNLRSFDQAINITPQTVTSLESLVEVGNQTAVCMAFFRFLRHLKD</sequence>
<comment type="caution">
    <text evidence="2">The sequence shown here is derived from an EMBL/GenBank/DDBJ whole genome shotgun (WGS) entry which is preliminary data.</text>
</comment>
<feature type="compositionally biased region" description="Basic and acidic residues" evidence="1">
    <location>
        <begin position="222"/>
        <end position="236"/>
    </location>
</feature>
<proteinExistence type="predicted"/>
<organism evidence="2 3">
    <name type="scientific">Rhizoclosmatium globosum</name>
    <dbReference type="NCBI Taxonomy" id="329046"/>
    <lineage>
        <taxon>Eukaryota</taxon>
        <taxon>Fungi</taxon>
        <taxon>Fungi incertae sedis</taxon>
        <taxon>Chytridiomycota</taxon>
        <taxon>Chytridiomycota incertae sedis</taxon>
        <taxon>Chytridiomycetes</taxon>
        <taxon>Chytridiales</taxon>
        <taxon>Chytriomycetaceae</taxon>
        <taxon>Rhizoclosmatium</taxon>
    </lineage>
</organism>
<reference evidence="2 3" key="1">
    <citation type="submission" date="2016-07" db="EMBL/GenBank/DDBJ databases">
        <title>Pervasive Adenine N6-methylation of Active Genes in Fungi.</title>
        <authorList>
            <consortium name="DOE Joint Genome Institute"/>
            <person name="Mondo S.J."/>
            <person name="Dannebaum R.O."/>
            <person name="Kuo R.C."/>
            <person name="Labutti K."/>
            <person name="Haridas S."/>
            <person name="Kuo A."/>
            <person name="Salamov A."/>
            <person name="Ahrendt S.R."/>
            <person name="Lipzen A."/>
            <person name="Sullivan W."/>
            <person name="Andreopoulos W.B."/>
            <person name="Clum A."/>
            <person name="Lindquist E."/>
            <person name="Daum C."/>
            <person name="Ramamoorthy G.K."/>
            <person name="Gryganskyi A."/>
            <person name="Culley D."/>
            <person name="Magnuson J.K."/>
            <person name="James T.Y."/>
            <person name="O'Malley M.A."/>
            <person name="Stajich J.E."/>
            <person name="Spatafora J.W."/>
            <person name="Visel A."/>
            <person name="Grigoriev I.V."/>
        </authorList>
    </citation>
    <scope>NUCLEOTIDE SEQUENCE [LARGE SCALE GENOMIC DNA]</scope>
    <source>
        <strain evidence="2 3">JEL800</strain>
    </source>
</reference>
<evidence type="ECO:0000313" key="2">
    <source>
        <dbReference type="EMBL" id="ORY44476.1"/>
    </source>
</evidence>
<name>A0A1Y2CC23_9FUNG</name>